<dbReference type="EMBL" id="CP047020">
    <property type="protein sequence ID" value="QHA09157.1"/>
    <property type="molecule type" value="Genomic_DNA"/>
</dbReference>
<evidence type="ECO:0000313" key="2">
    <source>
        <dbReference type="EMBL" id="QHA09157.1"/>
    </source>
</evidence>
<dbReference type="RefSeq" id="WP_158929272.1">
    <property type="nucleotide sequence ID" value="NZ_CP047020.1"/>
</dbReference>
<gene>
    <name evidence="2" type="ORF">GQF42_43485</name>
</gene>
<name>A0A6I6NMK6_9ACTN</name>
<organism evidence="2 3">
    <name type="scientific">Streptomyces broussonetiae</name>
    <dbReference type="NCBI Taxonomy" id="2686304"/>
    <lineage>
        <taxon>Bacteria</taxon>
        <taxon>Bacillati</taxon>
        <taxon>Actinomycetota</taxon>
        <taxon>Actinomycetes</taxon>
        <taxon>Kitasatosporales</taxon>
        <taxon>Streptomycetaceae</taxon>
        <taxon>Streptomyces</taxon>
    </lineage>
</organism>
<dbReference type="KEGG" id="sbro:GQF42_43485"/>
<reference evidence="2 3" key="1">
    <citation type="submission" date="2019-12" db="EMBL/GenBank/DDBJ databases">
        <title>Streptomyces sp. strain T44 isolated from rhizosphere soil of Broussonetia papyrifera.</title>
        <authorList>
            <person name="Mo P."/>
        </authorList>
    </citation>
    <scope>NUCLEOTIDE SEQUENCE [LARGE SCALE GENOMIC DNA]</scope>
    <source>
        <strain evidence="2 3">T44</strain>
    </source>
</reference>
<evidence type="ECO:0000313" key="3">
    <source>
        <dbReference type="Proteomes" id="UP000436138"/>
    </source>
</evidence>
<accession>A0A6I6NMK6</accession>
<protein>
    <submittedName>
        <fullName evidence="2">Uncharacterized protein</fullName>
    </submittedName>
</protein>
<proteinExistence type="predicted"/>
<dbReference type="Proteomes" id="UP000436138">
    <property type="component" value="Chromosome"/>
</dbReference>
<sequence>MLRNQATGDHVRISGNSTRDGAWAIQSPHESGSGSYAVGDETFYLHATPQ</sequence>
<evidence type="ECO:0000256" key="1">
    <source>
        <dbReference type="SAM" id="MobiDB-lite"/>
    </source>
</evidence>
<keyword evidence="3" id="KW-1185">Reference proteome</keyword>
<feature type="region of interest" description="Disordered" evidence="1">
    <location>
        <begin position="1"/>
        <end position="37"/>
    </location>
</feature>
<dbReference type="AlphaFoldDB" id="A0A6I6NMK6"/>